<comment type="caution">
    <text evidence="2">The sequence shown here is derived from an EMBL/GenBank/DDBJ whole genome shotgun (WGS) entry which is preliminary data.</text>
</comment>
<protein>
    <recommendedName>
        <fullName evidence="4">NACHT domain-containing protein</fullName>
    </recommendedName>
</protein>
<name>K8NZI4_9BRAD</name>
<dbReference type="InterPro" id="IPR027417">
    <property type="entry name" value="P-loop_NTPase"/>
</dbReference>
<gene>
    <name evidence="2" type="ORF">HMPREF9696_03009</name>
</gene>
<keyword evidence="3" id="KW-1185">Reference proteome</keyword>
<reference evidence="2 3" key="1">
    <citation type="submission" date="2012-04" db="EMBL/GenBank/DDBJ databases">
        <title>The Genome Sequence of Afipia clevelandensis ATCC 49720.</title>
        <authorList>
            <consortium name="The Broad Institute Genome Sequencing Platform"/>
            <person name="Earl A."/>
            <person name="Ward D."/>
            <person name="Feldgarden M."/>
            <person name="Gevers D."/>
            <person name="Huys G."/>
            <person name="Walker B."/>
            <person name="Young S.K."/>
            <person name="Zeng Q."/>
            <person name="Gargeya S."/>
            <person name="Fitzgerald M."/>
            <person name="Haas B."/>
            <person name="Abouelleil A."/>
            <person name="Alvarado L."/>
            <person name="Arachchi H.M."/>
            <person name="Berlin A."/>
            <person name="Chapman S.B."/>
            <person name="Goldberg J."/>
            <person name="Griggs A."/>
            <person name="Gujja S."/>
            <person name="Hansen M."/>
            <person name="Howarth C."/>
            <person name="Imamovic A."/>
            <person name="Larimer J."/>
            <person name="McCowen C."/>
            <person name="Montmayeur A."/>
            <person name="Murphy C."/>
            <person name="Neiman D."/>
            <person name="Pearson M."/>
            <person name="Priest M."/>
            <person name="Roberts A."/>
            <person name="Saif S."/>
            <person name="Shea T."/>
            <person name="Sisk P."/>
            <person name="Sykes S."/>
            <person name="Wortman J."/>
            <person name="Nusbaum C."/>
            <person name="Birren B."/>
        </authorList>
    </citation>
    <scope>NUCLEOTIDE SEQUENCE [LARGE SCALE GENOMIC DNA]</scope>
    <source>
        <strain evidence="2 3">ATCC 49720</strain>
    </source>
</reference>
<organism evidence="2 3">
    <name type="scientific">Afipia clevelandensis ATCC 49720</name>
    <dbReference type="NCBI Taxonomy" id="883079"/>
    <lineage>
        <taxon>Bacteria</taxon>
        <taxon>Pseudomonadati</taxon>
        <taxon>Pseudomonadota</taxon>
        <taxon>Alphaproteobacteria</taxon>
        <taxon>Hyphomicrobiales</taxon>
        <taxon>Nitrobacteraceae</taxon>
        <taxon>Afipia</taxon>
    </lineage>
</organism>
<dbReference type="Proteomes" id="UP000001095">
    <property type="component" value="Unassembled WGS sequence"/>
</dbReference>
<dbReference type="EMBL" id="AGWY01000012">
    <property type="protein sequence ID" value="EKS33889.1"/>
    <property type="molecule type" value="Genomic_DNA"/>
</dbReference>
<proteinExistence type="predicted"/>
<sequence length="1365" mass="153406">MLLSESRRRVPPSSHRLIKGIRADRMETCDLSRLSGIGFERLVRALCFEKLGPAGVVYSSGPDGGRDFTYDGAIKGYEGRNWSGYLVIQAKYKDAATSIDDLAWFKRTLDIELEKFRRARNVLKKPKYYIIATNLRLSGADGKSSRGRRKGGLTKALEYLELWKKELGVTDVDIWSYDKIVDMLVGQPAIRHTYAAWVTPGDVLTKVLERFDSQHPNFSEIVSRSLKHQLFRDQFVRLKDAGSVGDLQIRTSQVFVDLPLMLGEREQNLLIHNRGLSNTENLLERRSRVVSALVERSREKLDPDSLEQDEERQGNDERRPSKNRIVLIGGPGQGKSTASLFLAQLFRSAILEKHPGARRDQTVRALIPEILKRAQTENIGTALPHRYPIHISLPRFADQISQARTAHQQVPSVIAYIASELSLSSDDEVTRSEIRNWLRAHPWIVLFDGLDEVPPSGERSAIIDAISNFFLEVSEVNADVLAVVTTRPQGYNHDLDEKLWEHWRLAELKPEQALAYAGAFGEVRYKDDLQRRLDVHRQLQKAAAQTATARLMVSPLQVTILYFIVDTGGGVPTARWTLFNEYFEVLKRREKAKGGETQRILERYLHRLGPIHHRAGLVLQTDSEHGGGARSRLSHERFRSLVRSYLLSEGFEASKVEEGVEDLMSLALHRLVLLSSQEEGSISFDVRSLQEFMAAAAITSGDESIMEKRLAHLAGNSHWRHVFQIAASRCFSDDSFHYRRSAIVAIPRQLDAVEPDRLCLNGTRLALDLVADGIGFDHPLSRRPLILHAMEQLSLGSDLDPRISAIWDEADEEVIAHHITTRIGEVDSVTRSAIWNLLFLFSAMESKWANSTILKWLPQDNIAAMKIIGKTNSFYLSQEVLDRLYMILKEIGPAPQLEELYRLFYALKEPDRFNERDVEKLRLLSIHELASPEGAGRKDIMLELPQSDSRTIVNYASLNMVASFEKFGGSEFDADAWIPLRASLVFLRSPCAESLALSLEMIAKPGIFENSKVIIDALPWPIASIVDAADSADDLYLRSTLAFEGQYGDLQDWLSAETRWDEFGISEADLIASTKEWFSKDVARIGCPRWILAETNYVDDDQGLALAARIYELASHSETKGVKDKFLELAHHVTLFGVRRPTLENAETYLDLLAKGASEYIPMEGVLNIPDEALRVRAIVHKLAVALREARFDEYELDSLTPPIMKAFNAFPDERELLYPLLSAISVQKRQFDFSTLSSAAVSQPGDSPRTRAATAALSLLVGDEGEVKSSIDILVQEPIFQPGLDLAEQLLTSSSVSVERRIHALSALIEATSHTLNSSWRQFVGPLHIALDSRKSGLTVRETWVDQLRLPSDAFGVVLPNNGL</sequence>
<evidence type="ECO:0000313" key="3">
    <source>
        <dbReference type="Proteomes" id="UP000001095"/>
    </source>
</evidence>
<dbReference type="SUPFAM" id="SSF52540">
    <property type="entry name" value="P-loop containing nucleoside triphosphate hydrolases"/>
    <property type="match status" value="1"/>
</dbReference>
<dbReference type="HOGENOM" id="CLU_256699_0_0_5"/>
<dbReference type="PATRIC" id="fig|883079.3.peg.3072"/>
<evidence type="ECO:0008006" key="4">
    <source>
        <dbReference type="Google" id="ProtNLM"/>
    </source>
</evidence>
<feature type="region of interest" description="Disordered" evidence="1">
    <location>
        <begin position="300"/>
        <end position="329"/>
    </location>
</feature>
<evidence type="ECO:0000256" key="1">
    <source>
        <dbReference type="SAM" id="MobiDB-lite"/>
    </source>
</evidence>
<dbReference type="Gene3D" id="3.40.50.300">
    <property type="entry name" value="P-loop containing nucleotide triphosphate hydrolases"/>
    <property type="match status" value="1"/>
</dbReference>
<evidence type="ECO:0000313" key="2">
    <source>
        <dbReference type="EMBL" id="EKS33889.1"/>
    </source>
</evidence>
<feature type="compositionally biased region" description="Basic and acidic residues" evidence="1">
    <location>
        <begin position="311"/>
        <end position="320"/>
    </location>
</feature>
<accession>K8NZI4</accession>